<gene>
    <name evidence="1" type="ORF">DKW60_17895</name>
</gene>
<dbReference type="AlphaFoldDB" id="A0A317C789"/>
<dbReference type="EMBL" id="QGKM01000065">
    <property type="protein sequence ID" value="PWQ93283.1"/>
    <property type="molecule type" value="Genomic_DNA"/>
</dbReference>
<accession>A0A317C789</accession>
<dbReference type="RefSeq" id="WP_109839034.1">
    <property type="nucleotide sequence ID" value="NZ_QGKM01000065.1"/>
</dbReference>
<dbReference type="Proteomes" id="UP000245539">
    <property type="component" value="Unassembled WGS sequence"/>
</dbReference>
<organism evidence="1 2">
    <name type="scientific">Leucothrix pacifica</name>
    <dbReference type="NCBI Taxonomy" id="1247513"/>
    <lineage>
        <taxon>Bacteria</taxon>
        <taxon>Pseudomonadati</taxon>
        <taxon>Pseudomonadota</taxon>
        <taxon>Gammaproteobacteria</taxon>
        <taxon>Thiotrichales</taxon>
        <taxon>Thiotrichaceae</taxon>
        <taxon>Leucothrix</taxon>
    </lineage>
</organism>
<dbReference type="InterPro" id="IPR010430">
    <property type="entry name" value="DUF1028"/>
</dbReference>
<name>A0A317C789_9GAMM</name>
<protein>
    <submittedName>
        <fullName evidence="1">DUF1028 domain-containing protein</fullName>
    </submittedName>
</protein>
<comment type="caution">
    <text evidence="1">The sequence shown here is derived from an EMBL/GenBank/DDBJ whole genome shotgun (WGS) entry which is preliminary data.</text>
</comment>
<dbReference type="PANTHER" id="PTHR39328:SF1">
    <property type="entry name" value="BLL2871 PROTEIN"/>
    <property type="match status" value="1"/>
</dbReference>
<proteinExistence type="predicted"/>
<dbReference type="InterPro" id="IPR029055">
    <property type="entry name" value="Ntn_hydrolases_N"/>
</dbReference>
<dbReference type="Gene3D" id="3.60.20.10">
    <property type="entry name" value="Glutamine Phosphoribosylpyrophosphate, subunit 1, domain 1"/>
    <property type="match status" value="1"/>
</dbReference>
<dbReference type="Pfam" id="PF06267">
    <property type="entry name" value="DUF1028"/>
    <property type="match status" value="1"/>
</dbReference>
<sequence length="223" mass="22895">MTFSIAARCTETGQFGVAISSSSPCVASRCSFTRAGVGAALSQNITDPRLGDAMLDALAIGRNSAEAVAGAVAGTRHADWRQLLLVGQAGDPVIFTGTQALGICGQQLGTDCAAAGNLLANDTVAAAMVTAFEAHEGQLAERLIAALQAALAAGGEAGPVHSMGLQVAGEVAWPIIDLRVDWSEDPMADILALWEVYKPQVDDYVTRGLNPDNSPSYGVPGDL</sequence>
<reference evidence="1 2" key="1">
    <citation type="submission" date="2018-05" db="EMBL/GenBank/DDBJ databases">
        <title>Leucothrix arctica sp. nov., isolated from Arctic seawater.</title>
        <authorList>
            <person name="Choi A."/>
            <person name="Baek K."/>
        </authorList>
    </citation>
    <scope>NUCLEOTIDE SEQUENCE [LARGE SCALE GENOMIC DNA]</scope>
    <source>
        <strain evidence="1 2">JCM 18388</strain>
    </source>
</reference>
<dbReference type="SUPFAM" id="SSF56235">
    <property type="entry name" value="N-terminal nucleophile aminohydrolases (Ntn hydrolases)"/>
    <property type="match status" value="1"/>
</dbReference>
<evidence type="ECO:0000313" key="1">
    <source>
        <dbReference type="EMBL" id="PWQ93283.1"/>
    </source>
</evidence>
<evidence type="ECO:0000313" key="2">
    <source>
        <dbReference type="Proteomes" id="UP000245539"/>
    </source>
</evidence>
<keyword evidence="2" id="KW-1185">Reference proteome</keyword>
<dbReference type="OrthoDB" id="9790012at2"/>
<dbReference type="PANTHER" id="PTHR39328">
    <property type="entry name" value="BLL2871 PROTEIN"/>
    <property type="match status" value="1"/>
</dbReference>